<evidence type="ECO:0000313" key="3">
    <source>
        <dbReference type="Proteomes" id="UP001586593"/>
    </source>
</evidence>
<feature type="compositionally biased region" description="Low complexity" evidence="1">
    <location>
        <begin position="170"/>
        <end position="181"/>
    </location>
</feature>
<evidence type="ECO:0000313" key="2">
    <source>
        <dbReference type="EMBL" id="KAL1877584.1"/>
    </source>
</evidence>
<comment type="caution">
    <text evidence="2">The sequence shown here is derived from an EMBL/GenBank/DDBJ whole genome shotgun (WGS) entry which is preliminary data.</text>
</comment>
<accession>A0ABR3XNL9</accession>
<name>A0ABR3XNL9_9PEZI</name>
<dbReference type="EMBL" id="JAZHXJ010000062">
    <property type="protein sequence ID" value="KAL1877584.1"/>
    <property type="molecule type" value="Genomic_DNA"/>
</dbReference>
<dbReference type="Proteomes" id="UP001586593">
    <property type="component" value="Unassembled WGS sequence"/>
</dbReference>
<feature type="region of interest" description="Disordered" evidence="1">
    <location>
        <begin position="168"/>
        <end position="193"/>
    </location>
</feature>
<keyword evidence="3" id="KW-1185">Reference proteome</keyword>
<reference evidence="2 3" key="1">
    <citation type="journal article" date="2024" name="Commun. Biol.">
        <title>Comparative genomic analysis of thermophilic fungi reveals convergent evolutionary adaptations and gene losses.</title>
        <authorList>
            <person name="Steindorff A.S."/>
            <person name="Aguilar-Pontes M.V."/>
            <person name="Robinson A.J."/>
            <person name="Andreopoulos B."/>
            <person name="LaButti K."/>
            <person name="Kuo A."/>
            <person name="Mondo S."/>
            <person name="Riley R."/>
            <person name="Otillar R."/>
            <person name="Haridas S."/>
            <person name="Lipzen A."/>
            <person name="Grimwood J."/>
            <person name="Schmutz J."/>
            <person name="Clum A."/>
            <person name="Reid I.D."/>
            <person name="Moisan M.C."/>
            <person name="Butler G."/>
            <person name="Nguyen T.T.M."/>
            <person name="Dewar K."/>
            <person name="Conant G."/>
            <person name="Drula E."/>
            <person name="Henrissat B."/>
            <person name="Hansel C."/>
            <person name="Singer S."/>
            <person name="Hutchinson M.I."/>
            <person name="de Vries R.P."/>
            <person name="Natvig D.O."/>
            <person name="Powell A.J."/>
            <person name="Tsang A."/>
            <person name="Grigoriev I.V."/>
        </authorList>
    </citation>
    <scope>NUCLEOTIDE SEQUENCE [LARGE SCALE GENOMIC DNA]</scope>
    <source>
        <strain evidence="2 3">ATCC 24622</strain>
    </source>
</reference>
<organism evidence="2 3">
    <name type="scientific">Phialemonium thermophilum</name>
    <dbReference type="NCBI Taxonomy" id="223376"/>
    <lineage>
        <taxon>Eukaryota</taxon>
        <taxon>Fungi</taxon>
        <taxon>Dikarya</taxon>
        <taxon>Ascomycota</taxon>
        <taxon>Pezizomycotina</taxon>
        <taxon>Sordariomycetes</taxon>
        <taxon>Sordariomycetidae</taxon>
        <taxon>Cephalothecales</taxon>
        <taxon>Cephalothecaceae</taxon>
        <taxon>Phialemonium</taxon>
    </lineage>
</organism>
<evidence type="ECO:0000256" key="1">
    <source>
        <dbReference type="SAM" id="MobiDB-lite"/>
    </source>
</evidence>
<proteinExistence type="predicted"/>
<gene>
    <name evidence="2" type="ORF">VTK73DRAFT_8493</name>
</gene>
<sequence>MALSQVNGVSPDSASDGPHSAFLQHLLDYPVIHDGVATFKSNPLGQKSLAIGDSAYKTIFPYLSKPYQYISPIVKQADDLGDKALAEVDKRFPVVKKPTNEVYNDARALALSPFRIGLATKDKVLSTYADEKKKANGDDLITNVRAVISTAKVVAGEALGTVSTFIRGRTTSSSASQQPSADGATNGNTSASK</sequence>
<feature type="compositionally biased region" description="Polar residues" evidence="1">
    <location>
        <begin position="183"/>
        <end position="193"/>
    </location>
</feature>
<evidence type="ECO:0008006" key="4">
    <source>
        <dbReference type="Google" id="ProtNLM"/>
    </source>
</evidence>
<protein>
    <recommendedName>
        <fullName evidence="4">CAP20</fullName>
    </recommendedName>
</protein>